<gene>
    <name evidence="2" type="ORF">KFL_000190160</name>
</gene>
<reference evidence="2 3" key="1">
    <citation type="journal article" date="2014" name="Nat. Commun.">
        <title>Klebsormidium flaccidum genome reveals primary factors for plant terrestrial adaptation.</title>
        <authorList>
            <person name="Hori K."/>
            <person name="Maruyama F."/>
            <person name="Fujisawa T."/>
            <person name="Togashi T."/>
            <person name="Yamamoto N."/>
            <person name="Seo M."/>
            <person name="Sato S."/>
            <person name="Yamada T."/>
            <person name="Mori H."/>
            <person name="Tajima N."/>
            <person name="Moriyama T."/>
            <person name="Ikeuchi M."/>
            <person name="Watanabe M."/>
            <person name="Wada H."/>
            <person name="Kobayashi K."/>
            <person name="Saito M."/>
            <person name="Masuda T."/>
            <person name="Sasaki-Sekimoto Y."/>
            <person name="Mashiguchi K."/>
            <person name="Awai K."/>
            <person name="Shimojima M."/>
            <person name="Masuda S."/>
            <person name="Iwai M."/>
            <person name="Nobusawa T."/>
            <person name="Narise T."/>
            <person name="Kondo S."/>
            <person name="Saito H."/>
            <person name="Sato R."/>
            <person name="Murakawa M."/>
            <person name="Ihara Y."/>
            <person name="Oshima-Yamada Y."/>
            <person name="Ohtaka K."/>
            <person name="Satoh M."/>
            <person name="Sonobe K."/>
            <person name="Ishii M."/>
            <person name="Ohtani R."/>
            <person name="Kanamori-Sato M."/>
            <person name="Honoki R."/>
            <person name="Miyazaki D."/>
            <person name="Mochizuki H."/>
            <person name="Umetsu J."/>
            <person name="Higashi K."/>
            <person name="Shibata D."/>
            <person name="Kamiya Y."/>
            <person name="Sato N."/>
            <person name="Nakamura Y."/>
            <person name="Tabata S."/>
            <person name="Ida S."/>
            <person name="Kurokawa K."/>
            <person name="Ohta H."/>
        </authorList>
    </citation>
    <scope>NUCLEOTIDE SEQUENCE [LARGE SCALE GENOMIC DNA]</scope>
    <source>
        <strain evidence="2 3">NIES-2285</strain>
    </source>
</reference>
<organism evidence="2 3">
    <name type="scientific">Klebsormidium nitens</name>
    <name type="common">Green alga</name>
    <name type="synonym">Ulothrix nitens</name>
    <dbReference type="NCBI Taxonomy" id="105231"/>
    <lineage>
        <taxon>Eukaryota</taxon>
        <taxon>Viridiplantae</taxon>
        <taxon>Streptophyta</taxon>
        <taxon>Klebsormidiophyceae</taxon>
        <taxon>Klebsormidiales</taxon>
        <taxon>Klebsormidiaceae</taxon>
        <taxon>Klebsormidium</taxon>
    </lineage>
</organism>
<dbReference type="AlphaFoldDB" id="A0A1Y1HQG2"/>
<dbReference type="Proteomes" id="UP000054558">
    <property type="component" value="Unassembled WGS sequence"/>
</dbReference>
<dbReference type="STRING" id="105231.A0A1Y1HQG2"/>
<feature type="chain" id="PRO_5012101257" evidence="1">
    <location>
        <begin position="24"/>
        <end position="200"/>
    </location>
</feature>
<feature type="signal peptide" evidence="1">
    <location>
        <begin position="1"/>
        <end position="23"/>
    </location>
</feature>
<keyword evidence="3" id="KW-1185">Reference proteome</keyword>
<protein>
    <submittedName>
        <fullName evidence="2">Uncharacterized protein</fullName>
    </submittedName>
</protein>
<proteinExistence type="predicted"/>
<accession>A0A1Y1HQG2</accession>
<dbReference type="EMBL" id="DF236968">
    <property type="protein sequence ID" value="GAQ78797.1"/>
    <property type="molecule type" value="Genomic_DNA"/>
</dbReference>
<dbReference type="OrthoDB" id="8043154at2759"/>
<keyword evidence="1" id="KW-0732">Signal</keyword>
<name>A0A1Y1HQG2_KLENI</name>
<sequence>MGQPKDQLVLQLGLMLVILLTRSTQFPAKHRHTVSLLASRFLSASENEDEEELSIVAYTCSSLWPYPEGIPPQRVATDLGWYIKPRNVDFWEHFKVDSLGDEQRWGDMVRVSRGTFDYIVEMLTPALETNVPLPFRNIPNRVFAVDRQVAIVLHRLATGSSVPSIMEMFGVSEASVYLAVKRRTQKGAAHATAGATLMQG</sequence>
<evidence type="ECO:0000256" key="1">
    <source>
        <dbReference type="SAM" id="SignalP"/>
    </source>
</evidence>
<evidence type="ECO:0000313" key="2">
    <source>
        <dbReference type="EMBL" id="GAQ78797.1"/>
    </source>
</evidence>
<evidence type="ECO:0000313" key="3">
    <source>
        <dbReference type="Proteomes" id="UP000054558"/>
    </source>
</evidence>